<evidence type="ECO:0000259" key="8">
    <source>
        <dbReference type="SMART" id="SM00670"/>
    </source>
</evidence>
<evidence type="ECO:0000256" key="6">
    <source>
        <dbReference type="ARBA" id="ARBA00022842"/>
    </source>
</evidence>
<dbReference type="Proteomes" id="UP000230802">
    <property type="component" value="Unassembled WGS sequence"/>
</dbReference>
<dbReference type="AlphaFoldDB" id="A0A2H0C272"/>
<comment type="cofactor">
    <cofactor evidence="1">
        <name>Mg(2+)</name>
        <dbReference type="ChEBI" id="CHEBI:18420"/>
    </cofactor>
</comment>
<dbReference type="PANTHER" id="PTHR33653">
    <property type="entry name" value="RIBONUCLEASE VAPC2"/>
    <property type="match status" value="1"/>
</dbReference>
<keyword evidence="6" id="KW-0460">Magnesium</keyword>
<dbReference type="Pfam" id="PF01850">
    <property type="entry name" value="PIN"/>
    <property type="match status" value="1"/>
</dbReference>
<dbReference type="Gene3D" id="3.40.50.1010">
    <property type="entry name" value="5'-nuclease"/>
    <property type="match status" value="1"/>
</dbReference>
<gene>
    <name evidence="9" type="ORF">COW96_04860</name>
</gene>
<feature type="domain" description="PIN" evidence="8">
    <location>
        <begin position="2"/>
        <end position="118"/>
    </location>
</feature>
<dbReference type="InterPro" id="IPR050556">
    <property type="entry name" value="Type_II_TA_system_RNase"/>
</dbReference>
<evidence type="ECO:0000256" key="2">
    <source>
        <dbReference type="ARBA" id="ARBA00022649"/>
    </source>
</evidence>
<evidence type="ECO:0000256" key="1">
    <source>
        <dbReference type="ARBA" id="ARBA00001946"/>
    </source>
</evidence>
<keyword evidence="2" id="KW-1277">Toxin-antitoxin system</keyword>
<comment type="similarity">
    <text evidence="7">Belongs to the PINc/VapC protein family.</text>
</comment>
<evidence type="ECO:0000256" key="4">
    <source>
        <dbReference type="ARBA" id="ARBA00022723"/>
    </source>
</evidence>
<keyword evidence="5" id="KW-0378">Hydrolase</keyword>
<evidence type="ECO:0000256" key="5">
    <source>
        <dbReference type="ARBA" id="ARBA00022801"/>
    </source>
</evidence>
<sequence length="129" mass="15129">MKNIFVDTNVLIDYSKGFGTKLKPLLSEQKENLVHLYINPIIIIEYMNDYNLTNKEKVLKAKKFFQNFILIDVNKNIAYITANLLRTKQISYIGDALIAATCLENKLELMTNNQKDFKKVRELKFFNIF</sequence>
<evidence type="ECO:0000313" key="9">
    <source>
        <dbReference type="EMBL" id="PIP64025.1"/>
    </source>
</evidence>
<dbReference type="EMBL" id="PCTD01000212">
    <property type="protein sequence ID" value="PIP64025.1"/>
    <property type="molecule type" value="Genomic_DNA"/>
</dbReference>
<evidence type="ECO:0000256" key="3">
    <source>
        <dbReference type="ARBA" id="ARBA00022722"/>
    </source>
</evidence>
<dbReference type="PANTHER" id="PTHR33653:SF1">
    <property type="entry name" value="RIBONUCLEASE VAPC2"/>
    <property type="match status" value="1"/>
</dbReference>
<protein>
    <recommendedName>
        <fullName evidence="8">PIN domain-containing protein</fullName>
    </recommendedName>
</protein>
<name>A0A2H0C272_9BACT</name>
<dbReference type="InterPro" id="IPR029060">
    <property type="entry name" value="PIN-like_dom_sf"/>
</dbReference>
<dbReference type="SUPFAM" id="SSF88723">
    <property type="entry name" value="PIN domain-like"/>
    <property type="match status" value="1"/>
</dbReference>
<proteinExistence type="inferred from homology"/>
<comment type="caution">
    <text evidence="9">The sequence shown here is derived from an EMBL/GenBank/DDBJ whole genome shotgun (WGS) entry which is preliminary data.</text>
</comment>
<dbReference type="InterPro" id="IPR002716">
    <property type="entry name" value="PIN_dom"/>
</dbReference>
<keyword evidence="3" id="KW-0540">Nuclease</keyword>
<accession>A0A2H0C272</accession>
<reference evidence="9 10" key="1">
    <citation type="submission" date="2017-09" db="EMBL/GenBank/DDBJ databases">
        <title>Depth-based differentiation of microbial function through sediment-hosted aquifers and enrichment of novel symbionts in the deep terrestrial subsurface.</title>
        <authorList>
            <person name="Probst A.J."/>
            <person name="Ladd B."/>
            <person name="Jarett J.K."/>
            <person name="Geller-Mcgrath D.E."/>
            <person name="Sieber C.M."/>
            <person name="Emerson J.B."/>
            <person name="Anantharaman K."/>
            <person name="Thomas B.C."/>
            <person name="Malmstrom R."/>
            <person name="Stieglmeier M."/>
            <person name="Klingl A."/>
            <person name="Woyke T."/>
            <person name="Ryan C.M."/>
            <person name="Banfield J.F."/>
        </authorList>
    </citation>
    <scope>NUCLEOTIDE SEQUENCE [LARGE SCALE GENOMIC DNA]</scope>
    <source>
        <strain evidence="9">CG22_combo_CG10-13_8_21_14_all_33_16</strain>
    </source>
</reference>
<dbReference type="SMART" id="SM00670">
    <property type="entry name" value="PINc"/>
    <property type="match status" value="1"/>
</dbReference>
<dbReference type="GO" id="GO:0046872">
    <property type="term" value="F:metal ion binding"/>
    <property type="evidence" value="ECO:0007669"/>
    <property type="project" value="UniProtKB-KW"/>
</dbReference>
<dbReference type="GO" id="GO:0016787">
    <property type="term" value="F:hydrolase activity"/>
    <property type="evidence" value="ECO:0007669"/>
    <property type="project" value="UniProtKB-KW"/>
</dbReference>
<evidence type="ECO:0000313" key="10">
    <source>
        <dbReference type="Proteomes" id="UP000230802"/>
    </source>
</evidence>
<dbReference type="GO" id="GO:0004518">
    <property type="term" value="F:nuclease activity"/>
    <property type="evidence" value="ECO:0007669"/>
    <property type="project" value="UniProtKB-KW"/>
</dbReference>
<evidence type="ECO:0000256" key="7">
    <source>
        <dbReference type="ARBA" id="ARBA00038093"/>
    </source>
</evidence>
<keyword evidence="4" id="KW-0479">Metal-binding</keyword>
<organism evidence="9 10">
    <name type="scientific">Candidatus Roizmanbacteria bacterium CG22_combo_CG10-13_8_21_14_all_33_16</name>
    <dbReference type="NCBI Taxonomy" id="1974859"/>
    <lineage>
        <taxon>Bacteria</taxon>
        <taxon>Candidatus Roizmaniibacteriota</taxon>
    </lineage>
</organism>